<sequence>MATSSFSRRCACCAVFFFFIQLAARPSSFAAAASFNYADALQKSLLFFEAQRSGKLPSNQRVWWRGDSGLSDGKTEGVDLQGGYYDAGDHVKYGFPMAYSMTMLAWGIIQYNQALSANNQLGYALDALRWGTDYFIKAHPEPNVLWAEVGDGDSDHNCWQRSEDMTTPRQAYRLDASHPGSDQAGETAAAMAAASLAFKNQNPAYSSTLLQHARQLFTFSDTYKGKYDDSIYNVKAFYQSVSGYNDELLWAAIWLYQATGEQTYLDYVAKNAYSMGGTGWNMKELSWDVKFAGVQILVSKLLFEGKAYRADAGALQQYQRGAEFYLCYLLRKNAGDNNAQITPGGLLFTRRWNNMQYVTSASFSLSVYSDYLSAAGKQLQCPSGTVSPSELLSLAQSQIDYILGKNPLGMSYMVGYGANYPKHVHHRGASIVSYKKNPSFVTCKGGYDTWYGSGAADPNVLVGALVGGPGAGDQYSDDRKNYEQSEPTTSTNGPLVGILARLAGGRPPPQQPGRRYRTPPRRPAPRRPYTRPIPKKVPARRHYTPSRKPSYKPRARYIRKRIARPSSRPLGTSSLKYNAGKASANVAFQQVLTSSWTQSNKIYRRYLVKVTNVSRGKLSNIKLASRGLTGAVYGIYKLSASSNLYTFPQSLAPRQSAMFVYIQPGPQATFTLASFTPTF</sequence>
<keyword evidence="7 13" id="KW-0136">Cellulose degradation</keyword>
<gene>
    <name evidence="16" type="ORF">GOP47_0015961</name>
</gene>
<protein>
    <recommendedName>
        <fullName evidence="13">Endoglucanase</fullName>
        <ecNumber evidence="13">3.2.1.4</ecNumber>
    </recommendedName>
</protein>
<comment type="similarity">
    <text evidence="3 12 13">Belongs to the glycosyl hydrolase 9 (cellulase E) family.</text>
</comment>
<dbReference type="InterPro" id="IPR012341">
    <property type="entry name" value="6hp_glycosidase-like_sf"/>
</dbReference>
<feature type="chain" id="PRO_5039760615" description="Endoglucanase" evidence="13">
    <location>
        <begin position="25"/>
        <end position="679"/>
    </location>
</feature>
<keyword evidence="6 12" id="KW-0378">Hydrolase</keyword>
<evidence type="ECO:0000256" key="8">
    <source>
        <dbReference type="ARBA" id="ARBA00023180"/>
    </source>
</evidence>
<evidence type="ECO:0000313" key="16">
    <source>
        <dbReference type="EMBL" id="KAI5069660.1"/>
    </source>
</evidence>
<dbReference type="Proteomes" id="UP000886520">
    <property type="component" value="Chromosome 15"/>
</dbReference>
<dbReference type="Pfam" id="PF00759">
    <property type="entry name" value="Glyco_hydro_9"/>
    <property type="match status" value="1"/>
</dbReference>
<evidence type="ECO:0000313" key="17">
    <source>
        <dbReference type="Proteomes" id="UP000886520"/>
    </source>
</evidence>
<dbReference type="PROSITE" id="PS00592">
    <property type="entry name" value="GH9_2"/>
    <property type="match status" value="1"/>
</dbReference>
<dbReference type="InterPro" id="IPR019028">
    <property type="entry name" value="CBM_49"/>
</dbReference>
<keyword evidence="11 12" id="KW-0624">Polysaccharide degradation</keyword>
<proteinExistence type="inferred from homology"/>
<comment type="subcellular location">
    <subcellularLocation>
        <location evidence="2">Secreted</location>
    </subcellularLocation>
</comment>
<evidence type="ECO:0000256" key="14">
    <source>
        <dbReference type="SAM" id="MobiDB-lite"/>
    </source>
</evidence>
<accession>A0A9D4UKP1</accession>
<evidence type="ECO:0000256" key="1">
    <source>
        <dbReference type="ARBA" id="ARBA00000966"/>
    </source>
</evidence>
<comment type="caution">
    <text evidence="16">The sequence shown here is derived from an EMBL/GenBank/DDBJ whole genome shotgun (WGS) entry which is preliminary data.</text>
</comment>
<dbReference type="GO" id="GO:0030246">
    <property type="term" value="F:carbohydrate binding"/>
    <property type="evidence" value="ECO:0007669"/>
    <property type="project" value="InterPro"/>
</dbReference>
<evidence type="ECO:0000256" key="13">
    <source>
        <dbReference type="RuleBase" id="RU361166"/>
    </source>
</evidence>
<feature type="signal peptide" evidence="13">
    <location>
        <begin position="1"/>
        <end position="24"/>
    </location>
</feature>
<keyword evidence="4" id="KW-0964">Secreted</keyword>
<organism evidence="16 17">
    <name type="scientific">Adiantum capillus-veneris</name>
    <name type="common">Maidenhair fern</name>
    <dbReference type="NCBI Taxonomy" id="13818"/>
    <lineage>
        <taxon>Eukaryota</taxon>
        <taxon>Viridiplantae</taxon>
        <taxon>Streptophyta</taxon>
        <taxon>Embryophyta</taxon>
        <taxon>Tracheophyta</taxon>
        <taxon>Polypodiopsida</taxon>
        <taxon>Polypodiidae</taxon>
        <taxon>Polypodiales</taxon>
        <taxon>Pteridineae</taxon>
        <taxon>Pteridaceae</taxon>
        <taxon>Vittarioideae</taxon>
        <taxon>Adiantum</taxon>
    </lineage>
</organism>
<dbReference type="Pfam" id="PF09478">
    <property type="entry name" value="CBM49"/>
    <property type="match status" value="1"/>
</dbReference>
<feature type="active site" evidence="12">
    <location>
        <position position="425"/>
    </location>
</feature>
<dbReference type="InterPro" id="IPR008928">
    <property type="entry name" value="6-hairpin_glycosidase_sf"/>
</dbReference>
<dbReference type="PANTHER" id="PTHR22298">
    <property type="entry name" value="ENDO-1,4-BETA-GLUCANASE"/>
    <property type="match status" value="1"/>
</dbReference>
<feature type="compositionally biased region" description="Polar residues" evidence="14">
    <location>
        <begin position="484"/>
        <end position="493"/>
    </location>
</feature>
<dbReference type="Gene3D" id="1.50.10.10">
    <property type="match status" value="1"/>
</dbReference>
<dbReference type="FunFam" id="1.50.10.10:FF:000020">
    <property type="entry name" value="Endoglucanase"/>
    <property type="match status" value="1"/>
</dbReference>
<dbReference type="SUPFAM" id="SSF48208">
    <property type="entry name" value="Six-hairpin glycosidases"/>
    <property type="match status" value="1"/>
</dbReference>
<feature type="region of interest" description="Disordered" evidence="14">
    <location>
        <begin position="471"/>
        <end position="554"/>
    </location>
</feature>
<feature type="compositionally biased region" description="Basic residues" evidence="14">
    <location>
        <begin position="514"/>
        <end position="554"/>
    </location>
</feature>
<evidence type="ECO:0000256" key="6">
    <source>
        <dbReference type="ARBA" id="ARBA00022801"/>
    </source>
</evidence>
<evidence type="ECO:0000256" key="7">
    <source>
        <dbReference type="ARBA" id="ARBA00023001"/>
    </source>
</evidence>
<evidence type="ECO:0000256" key="10">
    <source>
        <dbReference type="ARBA" id="ARBA00023295"/>
    </source>
</evidence>
<dbReference type="EMBL" id="JABFUD020000015">
    <property type="protein sequence ID" value="KAI5069660.1"/>
    <property type="molecule type" value="Genomic_DNA"/>
</dbReference>
<keyword evidence="10 12" id="KW-0326">Glycosidase</keyword>
<keyword evidence="9 12" id="KW-0119">Carbohydrate metabolism</keyword>
<name>A0A9D4UKP1_ADICA</name>
<evidence type="ECO:0000256" key="2">
    <source>
        <dbReference type="ARBA" id="ARBA00004613"/>
    </source>
</evidence>
<evidence type="ECO:0000256" key="11">
    <source>
        <dbReference type="ARBA" id="ARBA00023326"/>
    </source>
</evidence>
<keyword evidence="8" id="KW-0325">Glycoprotein</keyword>
<evidence type="ECO:0000256" key="3">
    <source>
        <dbReference type="ARBA" id="ARBA00007072"/>
    </source>
</evidence>
<dbReference type="AlphaFoldDB" id="A0A9D4UKP1"/>
<evidence type="ECO:0000259" key="15">
    <source>
        <dbReference type="SMART" id="SM01063"/>
    </source>
</evidence>
<dbReference type="GO" id="GO:0008810">
    <property type="term" value="F:cellulase activity"/>
    <property type="evidence" value="ECO:0007669"/>
    <property type="project" value="UniProtKB-EC"/>
</dbReference>
<dbReference type="OrthoDB" id="10257085at2759"/>
<dbReference type="InterPro" id="IPR001701">
    <property type="entry name" value="Glyco_hydro_9"/>
</dbReference>
<dbReference type="GO" id="GO:0030245">
    <property type="term" value="P:cellulose catabolic process"/>
    <property type="evidence" value="ECO:0007669"/>
    <property type="project" value="UniProtKB-KW"/>
</dbReference>
<dbReference type="SMART" id="SM01063">
    <property type="entry name" value="CBM49"/>
    <property type="match status" value="1"/>
</dbReference>
<comment type="catalytic activity">
    <reaction evidence="1 13">
        <text>Endohydrolysis of (1-&gt;4)-beta-D-glucosidic linkages in cellulose, lichenin and cereal beta-D-glucans.</text>
        <dbReference type="EC" id="3.2.1.4"/>
    </reaction>
</comment>
<evidence type="ECO:0000256" key="9">
    <source>
        <dbReference type="ARBA" id="ARBA00023277"/>
    </source>
</evidence>
<keyword evidence="5 13" id="KW-0732">Signal</keyword>
<evidence type="ECO:0000256" key="4">
    <source>
        <dbReference type="ARBA" id="ARBA00022525"/>
    </source>
</evidence>
<evidence type="ECO:0000256" key="12">
    <source>
        <dbReference type="PROSITE-ProRule" id="PRU10059"/>
    </source>
</evidence>
<reference evidence="16" key="1">
    <citation type="submission" date="2021-01" db="EMBL/GenBank/DDBJ databases">
        <title>Adiantum capillus-veneris genome.</title>
        <authorList>
            <person name="Fang Y."/>
            <person name="Liao Q."/>
        </authorList>
    </citation>
    <scope>NUCLEOTIDE SEQUENCE</scope>
    <source>
        <strain evidence="16">H3</strain>
        <tissue evidence="16">Leaf</tissue>
    </source>
</reference>
<evidence type="ECO:0000256" key="5">
    <source>
        <dbReference type="ARBA" id="ARBA00022729"/>
    </source>
</evidence>
<keyword evidence="17" id="KW-1185">Reference proteome</keyword>
<dbReference type="EC" id="3.2.1.4" evidence="13"/>
<dbReference type="GO" id="GO:0005576">
    <property type="term" value="C:extracellular region"/>
    <property type="evidence" value="ECO:0007669"/>
    <property type="project" value="UniProtKB-SubCell"/>
</dbReference>
<dbReference type="InterPro" id="IPR018221">
    <property type="entry name" value="Glyco_hydro_9_His_AS"/>
</dbReference>
<feature type="domain" description="Carbohydrate binding" evidence="15">
    <location>
        <begin position="586"/>
        <end position="666"/>
    </location>
</feature>